<organism evidence="1 2">
    <name type="scientific">Agrobacterium tumefaciens str. B6</name>
    <dbReference type="NCBI Taxonomy" id="1183423"/>
    <lineage>
        <taxon>Bacteria</taxon>
        <taxon>Pseudomonadati</taxon>
        <taxon>Pseudomonadota</taxon>
        <taxon>Alphaproteobacteria</taxon>
        <taxon>Hyphomicrobiales</taxon>
        <taxon>Rhizobiaceae</taxon>
        <taxon>Rhizobium/Agrobacterium group</taxon>
        <taxon>Agrobacterium</taxon>
        <taxon>Agrobacterium tumefaciens complex</taxon>
    </lineage>
</organism>
<name>A0A822V002_AGRTU</name>
<reference evidence="1 2" key="1">
    <citation type="submission" date="2016-01" db="EMBL/GenBank/DDBJ databases">
        <authorList>
            <person name="Regsiter A."/>
            <person name="william w."/>
        </authorList>
    </citation>
    <scope>NUCLEOTIDE SEQUENCE [LARGE SCALE GENOMIC DNA]</scope>
    <source>
        <strain evidence="1 2">B6</strain>
    </source>
</reference>
<evidence type="ECO:0000313" key="1">
    <source>
        <dbReference type="EMBL" id="CVI15776.1"/>
    </source>
</evidence>
<comment type="caution">
    <text evidence="1">The sequence shown here is derived from an EMBL/GenBank/DDBJ whole genome shotgun (WGS) entry which is preliminary data.</text>
</comment>
<dbReference type="EMBL" id="FCNL01000011">
    <property type="protein sequence ID" value="CVI15776.1"/>
    <property type="molecule type" value="Genomic_DNA"/>
</dbReference>
<protein>
    <submittedName>
        <fullName evidence="1">Uncharacterized protein</fullName>
    </submittedName>
</protein>
<dbReference type="AlphaFoldDB" id="A0A822V002"/>
<evidence type="ECO:0000313" key="2">
    <source>
        <dbReference type="Proteomes" id="UP000192074"/>
    </source>
</evidence>
<gene>
    <name evidence="1" type="ORF">AGR4A_Cc190310</name>
</gene>
<accession>A0A822V002</accession>
<sequence>MRYSRWNGYGSWSFYLRRVNTSLILWAFCFNSDHADKRAVAVWKSNRLTACRQFLLYTKSESDSWQGTGLPL</sequence>
<dbReference type="Proteomes" id="UP000192074">
    <property type="component" value="Unassembled WGS sequence"/>
</dbReference>
<proteinExistence type="predicted"/>